<dbReference type="GO" id="GO:0005886">
    <property type="term" value="C:plasma membrane"/>
    <property type="evidence" value="ECO:0007669"/>
    <property type="project" value="UniProtKB-SubCell"/>
</dbReference>
<dbReference type="STRING" id="1423788.FC78_GL000457"/>
<keyword evidence="2" id="KW-0813">Transport</keyword>
<keyword evidence="5" id="KW-0598">Phosphotransferase system</keyword>
<dbReference type="RefSeq" id="WP_056954700.1">
    <property type="nucleotide sequence ID" value="NZ_AZDY01000042.1"/>
</dbReference>
<accession>A0A0R1KCU2</accession>
<reference evidence="11 12" key="1">
    <citation type="journal article" date="2015" name="Genome Announc.">
        <title>Expanding the biotechnology potential of lactobacilli through comparative genomics of 213 strains and associated genera.</title>
        <authorList>
            <person name="Sun Z."/>
            <person name="Harris H.M."/>
            <person name="McCann A."/>
            <person name="Guo C."/>
            <person name="Argimon S."/>
            <person name="Zhang W."/>
            <person name="Yang X."/>
            <person name="Jeffery I.B."/>
            <person name="Cooney J.C."/>
            <person name="Kagawa T.F."/>
            <person name="Liu W."/>
            <person name="Song Y."/>
            <person name="Salvetti E."/>
            <person name="Wrobel A."/>
            <person name="Rasinkangas P."/>
            <person name="Parkhill J."/>
            <person name="Rea M.C."/>
            <person name="O'Sullivan O."/>
            <person name="Ritari J."/>
            <person name="Douillard F.P."/>
            <person name="Paul Ross R."/>
            <person name="Yang R."/>
            <person name="Briner A.E."/>
            <person name="Felis G.E."/>
            <person name="de Vos W.M."/>
            <person name="Barrangou R."/>
            <person name="Klaenhammer T.R."/>
            <person name="Caufield P.W."/>
            <person name="Cui Y."/>
            <person name="Zhang H."/>
            <person name="O'Toole P.W."/>
        </authorList>
    </citation>
    <scope>NUCLEOTIDE SEQUENCE [LARGE SCALE GENOMIC DNA]</scope>
    <source>
        <strain evidence="11 12">DSM 19674</strain>
    </source>
</reference>
<keyword evidence="6 10" id="KW-0812">Transmembrane</keyword>
<protein>
    <submittedName>
        <fullName evidence="11">PTS system sorbose-specific iic component</fullName>
    </submittedName>
</protein>
<evidence type="ECO:0000256" key="2">
    <source>
        <dbReference type="ARBA" id="ARBA00022448"/>
    </source>
</evidence>
<dbReference type="PANTHER" id="PTHR32502">
    <property type="entry name" value="N-ACETYLGALACTOSAMINE PERMEASE II COMPONENT-RELATED"/>
    <property type="match status" value="1"/>
</dbReference>
<keyword evidence="12" id="KW-1185">Reference proteome</keyword>
<dbReference type="EMBL" id="AZDY01000042">
    <property type="protein sequence ID" value="KRK81407.1"/>
    <property type="molecule type" value="Genomic_DNA"/>
</dbReference>
<keyword evidence="3" id="KW-1003">Cell membrane</keyword>
<dbReference type="Proteomes" id="UP000051515">
    <property type="component" value="Unassembled WGS sequence"/>
</dbReference>
<dbReference type="InterPro" id="IPR050303">
    <property type="entry name" value="GatZ_KbaZ_carbometab"/>
</dbReference>
<proteinExistence type="predicted"/>
<name>A0A0R1KCU2_9LACO</name>
<feature type="compositionally biased region" description="Acidic residues" evidence="9">
    <location>
        <begin position="265"/>
        <end position="274"/>
    </location>
</feature>
<feature type="transmembrane region" description="Helical" evidence="10">
    <location>
        <begin position="46"/>
        <end position="66"/>
    </location>
</feature>
<organism evidence="11 12">
    <name type="scientific">Companilactobacillus bobalius DSM 19674</name>
    <dbReference type="NCBI Taxonomy" id="1423788"/>
    <lineage>
        <taxon>Bacteria</taxon>
        <taxon>Bacillati</taxon>
        <taxon>Bacillota</taxon>
        <taxon>Bacilli</taxon>
        <taxon>Lactobacillales</taxon>
        <taxon>Lactobacillaceae</taxon>
        <taxon>Companilactobacillus</taxon>
        <taxon>Companilactobacillus bobalius</taxon>
    </lineage>
</organism>
<evidence type="ECO:0000313" key="11">
    <source>
        <dbReference type="EMBL" id="KRK81407.1"/>
    </source>
</evidence>
<feature type="region of interest" description="Disordered" evidence="9">
    <location>
        <begin position="255"/>
        <end position="274"/>
    </location>
</feature>
<evidence type="ECO:0000256" key="5">
    <source>
        <dbReference type="ARBA" id="ARBA00022683"/>
    </source>
</evidence>
<feature type="transmembrane region" description="Helical" evidence="10">
    <location>
        <begin position="73"/>
        <end position="93"/>
    </location>
</feature>
<dbReference type="AlphaFoldDB" id="A0A0R1KCU2"/>
<dbReference type="Pfam" id="PF03609">
    <property type="entry name" value="EII-Sor"/>
    <property type="match status" value="1"/>
</dbReference>
<evidence type="ECO:0000256" key="7">
    <source>
        <dbReference type="ARBA" id="ARBA00022989"/>
    </source>
</evidence>
<evidence type="ECO:0000256" key="3">
    <source>
        <dbReference type="ARBA" id="ARBA00022475"/>
    </source>
</evidence>
<dbReference type="GO" id="GO:0009401">
    <property type="term" value="P:phosphoenolpyruvate-dependent sugar phosphotransferase system"/>
    <property type="evidence" value="ECO:0007669"/>
    <property type="project" value="UniProtKB-KW"/>
</dbReference>
<gene>
    <name evidence="11" type="ORF">FC78_GL000457</name>
</gene>
<evidence type="ECO:0000256" key="8">
    <source>
        <dbReference type="ARBA" id="ARBA00023136"/>
    </source>
</evidence>
<dbReference type="PROSITE" id="PS51106">
    <property type="entry name" value="PTS_EIIC_TYPE_4"/>
    <property type="match status" value="1"/>
</dbReference>
<feature type="transmembrane region" description="Helical" evidence="10">
    <location>
        <begin position="139"/>
        <end position="159"/>
    </location>
</feature>
<keyword evidence="4" id="KW-0762">Sugar transport</keyword>
<evidence type="ECO:0000256" key="4">
    <source>
        <dbReference type="ARBA" id="ARBA00022597"/>
    </source>
</evidence>
<comment type="subcellular location">
    <subcellularLocation>
        <location evidence="1">Cell membrane</location>
        <topology evidence="1">Multi-pass membrane protein</topology>
    </subcellularLocation>
</comment>
<evidence type="ECO:0000256" key="1">
    <source>
        <dbReference type="ARBA" id="ARBA00004651"/>
    </source>
</evidence>
<dbReference type="PANTHER" id="PTHR32502:SF8">
    <property type="entry name" value="N-ACETYLGALACTOSAMINE PERMEASE IIC COMPONENT 1"/>
    <property type="match status" value="1"/>
</dbReference>
<dbReference type="OrthoDB" id="7058816at2"/>
<evidence type="ECO:0000256" key="10">
    <source>
        <dbReference type="SAM" id="Phobius"/>
    </source>
</evidence>
<comment type="caution">
    <text evidence="11">The sequence shown here is derived from an EMBL/GenBank/DDBJ whole genome shotgun (WGS) entry which is preliminary data.</text>
</comment>
<sequence length="274" mass="29176">MYEAFAVAIVVFLTVGGQELLGFSMLGRPIVIGPLVGLLLGDVKTGLMIGASLETIFMGIVNIGGASAAEPGLASALAVAFAIMMHGGLGVALPLAIPLGIIGLQIKTLIYVAVVGPFASKFDSMAEKGNQKGIVRLHFGLWALQWFLYSLIPFFAMLFGSEATQRVLKMIPTIIVHGLTVAGNVLPAVGMAMLMKILWDKNISAFYFLGFLIVAYLKMPLIAVAVMGAIIAILVAQRDYQLHGLVEKVAARPATTNTTTTETKDEQENDDFFS</sequence>
<feature type="transmembrane region" description="Helical" evidence="10">
    <location>
        <begin position="206"/>
        <end position="236"/>
    </location>
</feature>
<dbReference type="InterPro" id="IPR004700">
    <property type="entry name" value="PTS_IIC_man"/>
</dbReference>
<keyword evidence="7 10" id="KW-1133">Transmembrane helix</keyword>
<feature type="transmembrane region" description="Helical" evidence="10">
    <location>
        <begin position="171"/>
        <end position="194"/>
    </location>
</feature>
<dbReference type="PATRIC" id="fig|1423788.3.peg.470"/>
<evidence type="ECO:0000256" key="6">
    <source>
        <dbReference type="ARBA" id="ARBA00022692"/>
    </source>
</evidence>
<evidence type="ECO:0000256" key="9">
    <source>
        <dbReference type="SAM" id="MobiDB-lite"/>
    </source>
</evidence>
<evidence type="ECO:0000313" key="12">
    <source>
        <dbReference type="Proteomes" id="UP000051515"/>
    </source>
</evidence>
<keyword evidence="8 10" id="KW-0472">Membrane</keyword>
<feature type="transmembrane region" description="Helical" evidence="10">
    <location>
        <begin position="99"/>
        <end position="119"/>
    </location>
</feature>